<reference evidence="2 3" key="1">
    <citation type="submission" date="2018-01" db="EMBL/GenBank/DDBJ databases">
        <title>Genome sequence of Borrelia tachyglossi.</title>
        <authorList>
            <person name="Gofton A.W."/>
        </authorList>
    </citation>
    <scope>NUCLEOTIDE SEQUENCE [LARGE SCALE GENOMIC DNA]</scope>
    <source>
        <strain evidence="2 3">Bc-F10-1268</strain>
    </source>
</reference>
<proteinExistence type="predicted"/>
<dbReference type="Proteomes" id="UP000244655">
    <property type="component" value="Chromosome"/>
</dbReference>
<organism evidence="2 3">
    <name type="scientific">Candidatus Borreliella tachyglossi</name>
    <dbReference type="NCBI Taxonomy" id="1964448"/>
    <lineage>
        <taxon>Bacteria</taxon>
        <taxon>Pseudomonadati</taxon>
        <taxon>Spirochaetota</taxon>
        <taxon>Spirochaetia</taxon>
        <taxon>Spirochaetales</taxon>
        <taxon>Borreliaceae</taxon>
        <taxon>Borreliella</taxon>
    </lineage>
</organism>
<evidence type="ECO:0000313" key="2">
    <source>
        <dbReference type="EMBL" id="AWG42804.1"/>
    </source>
</evidence>
<keyword evidence="1" id="KW-0812">Transmembrane</keyword>
<keyword evidence="1" id="KW-0472">Membrane</keyword>
<protein>
    <submittedName>
        <fullName evidence="2">Uncharacterized protein</fullName>
    </submittedName>
</protein>
<dbReference type="RefSeq" id="WP_108729204.1">
    <property type="nucleotide sequence ID" value="NZ_CP025785.1"/>
</dbReference>
<dbReference type="AlphaFoldDB" id="A0A2S1LWY9"/>
<feature type="transmembrane region" description="Helical" evidence="1">
    <location>
        <begin position="51"/>
        <end position="72"/>
    </location>
</feature>
<evidence type="ECO:0000313" key="3">
    <source>
        <dbReference type="Proteomes" id="UP000244655"/>
    </source>
</evidence>
<keyword evidence="1" id="KW-1133">Transmembrane helix</keyword>
<name>A0A2S1LWY9_9SPIR</name>
<keyword evidence="3" id="KW-1185">Reference proteome</keyword>
<gene>
    <name evidence="2" type="ORF">CR532_02220</name>
</gene>
<evidence type="ECO:0000256" key="1">
    <source>
        <dbReference type="SAM" id="Phobius"/>
    </source>
</evidence>
<accession>A0A2S1LWY9</accession>
<feature type="transmembrane region" description="Helical" evidence="1">
    <location>
        <begin position="6"/>
        <end position="30"/>
    </location>
</feature>
<dbReference type="OrthoDB" id="350611at2"/>
<feature type="transmembrane region" description="Helical" evidence="1">
    <location>
        <begin position="78"/>
        <end position="100"/>
    </location>
</feature>
<sequence length="106" mass="11920">MLKLIKKIFIVYFLCITLAGLVMVFINSNLSEKQIVPNGKSRIIKHTIDPNLIILTSSIGGFLGVYAGIWIFDYGKDNFYLSWGSLIILIYNIGLILSVYSKSTNK</sequence>
<dbReference type="EMBL" id="CP025785">
    <property type="protein sequence ID" value="AWG42804.1"/>
    <property type="molecule type" value="Genomic_DNA"/>
</dbReference>